<dbReference type="InterPro" id="IPR036236">
    <property type="entry name" value="Znf_C2H2_sf"/>
</dbReference>
<evidence type="ECO:0000256" key="4">
    <source>
        <dbReference type="ARBA" id="ARBA00022833"/>
    </source>
</evidence>
<evidence type="ECO:0000256" key="3">
    <source>
        <dbReference type="ARBA" id="ARBA00022771"/>
    </source>
</evidence>
<evidence type="ECO:0000313" key="7">
    <source>
        <dbReference type="EMBL" id="GIY09142.1"/>
    </source>
</evidence>
<keyword evidence="4" id="KW-0862">Zinc</keyword>
<comment type="caution">
    <text evidence="7">The sequence shown here is derived from an EMBL/GenBank/DDBJ whole genome shotgun (WGS) entry which is preliminary data.</text>
</comment>
<organism evidence="7 8">
    <name type="scientific">Caerostris darwini</name>
    <dbReference type="NCBI Taxonomy" id="1538125"/>
    <lineage>
        <taxon>Eukaryota</taxon>
        <taxon>Metazoa</taxon>
        <taxon>Ecdysozoa</taxon>
        <taxon>Arthropoda</taxon>
        <taxon>Chelicerata</taxon>
        <taxon>Arachnida</taxon>
        <taxon>Araneae</taxon>
        <taxon>Araneomorphae</taxon>
        <taxon>Entelegynae</taxon>
        <taxon>Araneoidea</taxon>
        <taxon>Araneidae</taxon>
        <taxon>Caerostris</taxon>
    </lineage>
</organism>
<dbReference type="InterPro" id="IPR013087">
    <property type="entry name" value="Znf_C2H2_type"/>
</dbReference>
<dbReference type="PROSITE" id="PS00028">
    <property type="entry name" value="ZINC_FINGER_C2H2_1"/>
    <property type="match status" value="1"/>
</dbReference>
<dbReference type="SUPFAM" id="SSF57667">
    <property type="entry name" value="beta-beta-alpha zinc fingers"/>
    <property type="match status" value="1"/>
</dbReference>
<dbReference type="Gene3D" id="3.30.160.60">
    <property type="entry name" value="Classic Zinc Finger"/>
    <property type="match status" value="1"/>
</dbReference>
<evidence type="ECO:0000256" key="5">
    <source>
        <dbReference type="PROSITE-ProRule" id="PRU00042"/>
    </source>
</evidence>
<evidence type="ECO:0000256" key="1">
    <source>
        <dbReference type="ARBA" id="ARBA00022723"/>
    </source>
</evidence>
<keyword evidence="2" id="KW-0677">Repeat</keyword>
<keyword evidence="8" id="KW-1185">Reference proteome</keyword>
<gene>
    <name evidence="7" type="ORF">CDAR_535041</name>
</gene>
<dbReference type="PANTHER" id="PTHR24403">
    <property type="entry name" value="ZINC FINGER PROTEIN"/>
    <property type="match status" value="1"/>
</dbReference>
<feature type="domain" description="C2H2-type" evidence="6">
    <location>
        <begin position="66"/>
        <end position="93"/>
    </location>
</feature>
<name>A0AAV4QIL8_9ARAC</name>
<proteinExistence type="predicted"/>
<dbReference type="Pfam" id="PF00096">
    <property type="entry name" value="zf-C2H2"/>
    <property type="match status" value="1"/>
</dbReference>
<dbReference type="SMART" id="SM00355">
    <property type="entry name" value="ZnF_C2H2"/>
    <property type="match status" value="2"/>
</dbReference>
<dbReference type="GO" id="GO:0010468">
    <property type="term" value="P:regulation of gene expression"/>
    <property type="evidence" value="ECO:0007669"/>
    <property type="project" value="TreeGrafter"/>
</dbReference>
<sequence length="132" mass="15332">MHNKELISLQLDEKCLVLGTCYYRIKFSVVAVDEEGLPLIVSYQTLHPSKPVKYEKYIHQKKSNRFLCPHCPYSSNISTNFKHHMLTHSTERPFTCPVCGMGFIQKQNMKNHMVQHNKTIYVQQQTCVDSGN</sequence>
<reference evidence="7 8" key="1">
    <citation type="submission" date="2021-06" db="EMBL/GenBank/DDBJ databases">
        <title>Caerostris darwini draft genome.</title>
        <authorList>
            <person name="Kono N."/>
            <person name="Arakawa K."/>
        </authorList>
    </citation>
    <scope>NUCLEOTIDE SEQUENCE [LARGE SCALE GENOMIC DNA]</scope>
</reference>
<evidence type="ECO:0000313" key="8">
    <source>
        <dbReference type="Proteomes" id="UP001054837"/>
    </source>
</evidence>
<keyword evidence="1" id="KW-0479">Metal-binding</keyword>
<dbReference type="PANTHER" id="PTHR24403:SF67">
    <property type="entry name" value="FI01116P-RELATED"/>
    <property type="match status" value="1"/>
</dbReference>
<dbReference type="GO" id="GO:0005634">
    <property type="term" value="C:nucleus"/>
    <property type="evidence" value="ECO:0007669"/>
    <property type="project" value="TreeGrafter"/>
</dbReference>
<dbReference type="GO" id="GO:0008270">
    <property type="term" value="F:zinc ion binding"/>
    <property type="evidence" value="ECO:0007669"/>
    <property type="project" value="UniProtKB-KW"/>
</dbReference>
<protein>
    <recommendedName>
        <fullName evidence="6">C2H2-type domain-containing protein</fullName>
    </recommendedName>
</protein>
<dbReference type="InterPro" id="IPR050688">
    <property type="entry name" value="Zinc_finger/UBP_domain"/>
</dbReference>
<keyword evidence="3 5" id="KW-0863">Zinc-finger</keyword>
<evidence type="ECO:0000256" key="2">
    <source>
        <dbReference type="ARBA" id="ARBA00022737"/>
    </source>
</evidence>
<dbReference type="PROSITE" id="PS50157">
    <property type="entry name" value="ZINC_FINGER_C2H2_2"/>
    <property type="match status" value="2"/>
</dbReference>
<evidence type="ECO:0000259" key="6">
    <source>
        <dbReference type="PROSITE" id="PS50157"/>
    </source>
</evidence>
<dbReference type="EMBL" id="BPLQ01004584">
    <property type="protein sequence ID" value="GIY09142.1"/>
    <property type="molecule type" value="Genomic_DNA"/>
</dbReference>
<dbReference type="FunFam" id="3.30.160.60:FF:000328">
    <property type="entry name" value="Zinc finger protein 1079"/>
    <property type="match status" value="1"/>
</dbReference>
<accession>A0AAV4QIL8</accession>
<feature type="domain" description="C2H2-type" evidence="6">
    <location>
        <begin position="94"/>
        <end position="116"/>
    </location>
</feature>
<dbReference type="AlphaFoldDB" id="A0AAV4QIL8"/>
<dbReference type="Proteomes" id="UP001054837">
    <property type="component" value="Unassembled WGS sequence"/>
</dbReference>